<dbReference type="EMBL" id="JAIXNE010000011">
    <property type="protein sequence ID" value="MCA6079223.1"/>
    <property type="molecule type" value="Genomic_DNA"/>
</dbReference>
<dbReference type="AlphaFoldDB" id="A0A9X1HY90"/>
<feature type="domain" description="Endonuclease/exonuclease/phosphatase" evidence="1">
    <location>
        <begin position="1"/>
        <end position="240"/>
    </location>
</feature>
<dbReference type="InterPro" id="IPR036691">
    <property type="entry name" value="Endo/exonu/phosph_ase_sf"/>
</dbReference>
<gene>
    <name evidence="2" type="ORF">LDX50_30400</name>
</gene>
<dbReference type="InterPro" id="IPR005135">
    <property type="entry name" value="Endo/exonuclease/phosphatase"/>
</dbReference>
<accession>A0A9X1HY90</accession>
<dbReference type="PANTHER" id="PTHR12121">
    <property type="entry name" value="CARBON CATABOLITE REPRESSOR PROTEIN 4"/>
    <property type="match status" value="1"/>
</dbReference>
<dbReference type="CDD" id="cd09083">
    <property type="entry name" value="EEP-1"/>
    <property type="match status" value="1"/>
</dbReference>
<dbReference type="PANTHER" id="PTHR12121:SF36">
    <property type="entry name" value="ENDONUCLEASE_EXONUCLEASE_PHOSPHATASE DOMAIN-CONTAINING PROTEIN"/>
    <property type="match status" value="1"/>
</dbReference>
<dbReference type="GO" id="GO:0000175">
    <property type="term" value="F:3'-5'-RNA exonuclease activity"/>
    <property type="evidence" value="ECO:0007669"/>
    <property type="project" value="TreeGrafter"/>
</dbReference>
<organism evidence="2 3">
    <name type="scientific">Fulvivirga sedimenti</name>
    <dbReference type="NCBI Taxonomy" id="2879465"/>
    <lineage>
        <taxon>Bacteria</taxon>
        <taxon>Pseudomonadati</taxon>
        <taxon>Bacteroidota</taxon>
        <taxon>Cytophagia</taxon>
        <taxon>Cytophagales</taxon>
        <taxon>Fulvivirgaceae</taxon>
        <taxon>Fulvivirga</taxon>
    </lineage>
</organism>
<proteinExistence type="predicted"/>
<dbReference type="InterPro" id="IPR050410">
    <property type="entry name" value="CCR4/nocturin_mRNA_transcr"/>
</dbReference>
<keyword evidence="2" id="KW-0255">Endonuclease</keyword>
<dbReference type="GO" id="GO:0004519">
    <property type="term" value="F:endonuclease activity"/>
    <property type="evidence" value="ECO:0007669"/>
    <property type="project" value="UniProtKB-KW"/>
</dbReference>
<name>A0A9X1HY90_9BACT</name>
<keyword evidence="2" id="KW-0378">Hydrolase</keyword>
<protein>
    <submittedName>
        <fullName evidence="2">Endonuclease/exonuclease/phosphatase family protein</fullName>
    </submittedName>
</protein>
<reference evidence="2" key="1">
    <citation type="submission" date="2021-09" db="EMBL/GenBank/DDBJ databases">
        <title>Fulvivirga sp. isolated from coastal sediment.</title>
        <authorList>
            <person name="Yu H."/>
        </authorList>
    </citation>
    <scope>NUCLEOTIDE SEQUENCE</scope>
    <source>
        <strain evidence="2">1062</strain>
    </source>
</reference>
<dbReference type="Proteomes" id="UP001139409">
    <property type="component" value="Unassembled WGS sequence"/>
</dbReference>
<dbReference type="SUPFAM" id="SSF56219">
    <property type="entry name" value="DNase I-like"/>
    <property type="match status" value="1"/>
</dbReference>
<dbReference type="RefSeq" id="WP_225700082.1">
    <property type="nucleotide sequence ID" value="NZ_JAIXNE010000011.1"/>
</dbReference>
<dbReference type="Pfam" id="PF03372">
    <property type="entry name" value="Exo_endo_phos"/>
    <property type="match status" value="1"/>
</dbReference>
<sequence length="250" mass="28569">MTYNIKYDDKNDAGNNWEIRKPWVIGLIDFHAPDIFGVQEALHHQVEDIKRGLPGFTYVGVGRDDGERAGEYSPVFYDSTRFTLLTSGTFWLSETPAQVSKGWDAALPRVCTFAELRDSDGKKIVVYNAHFDHIGVEARRKSVGVIGDHINHFFSQETIIFMGDLNFTDDDPAYETVMSLDFEDSRNKVKPYGPKATFNGFSWDDIPENRIDYIFLRGSAEVKSYAVLTDSRYNRYPSDHFPVLVRCILD</sequence>
<keyword evidence="2" id="KW-0540">Nuclease</keyword>
<dbReference type="Gene3D" id="3.60.10.10">
    <property type="entry name" value="Endonuclease/exonuclease/phosphatase"/>
    <property type="match status" value="1"/>
</dbReference>
<evidence type="ECO:0000313" key="2">
    <source>
        <dbReference type="EMBL" id="MCA6079223.1"/>
    </source>
</evidence>
<evidence type="ECO:0000259" key="1">
    <source>
        <dbReference type="Pfam" id="PF03372"/>
    </source>
</evidence>
<keyword evidence="3" id="KW-1185">Reference proteome</keyword>
<evidence type="ECO:0000313" key="3">
    <source>
        <dbReference type="Proteomes" id="UP001139409"/>
    </source>
</evidence>
<comment type="caution">
    <text evidence="2">The sequence shown here is derived from an EMBL/GenBank/DDBJ whole genome shotgun (WGS) entry which is preliminary data.</text>
</comment>